<organism evidence="2 3">
    <name type="scientific">Kribbella sindirgiensis</name>
    <dbReference type="NCBI Taxonomy" id="1124744"/>
    <lineage>
        <taxon>Bacteria</taxon>
        <taxon>Bacillati</taxon>
        <taxon>Actinomycetota</taxon>
        <taxon>Actinomycetes</taxon>
        <taxon>Propionibacteriales</taxon>
        <taxon>Kribbellaceae</taxon>
        <taxon>Kribbella</taxon>
    </lineage>
</organism>
<feature type="region of interest" description="Disordered" evidence="1">
    <location>
        <begin position="1"/>
        <end position="69"/>
    </location>
</feature>
<feature type="compositionally biased region" description="Acidic residues" evidence="1">
    <location>
        <begin position="14"/>
        <end position="54"/>
    </location>
</feature>
<keyword evidence="3" id="KW-1185">Reference proteome</keyword>
<dbReference type="AlphaFoldDB" id="A0A4R0I067"/>
<accession>A0A4R0I067</accession>
<gene>
    <name evidence="2" type="ORF">E0H50_37660</name>
</gene>
<evidence type="ECO:0008006" key="4">
    <source>
        <dbReference type="Google" id="ProtNLM"/>
    </source>
</evidence>
<evidence type="ECO:0000256" key="1">
    <source>
        <dbReference type="SAM" id="MobiDB-lite"/>
    </source>
</evidence>
<evidence type="ECO:0000313" key="3">
    <source>
        <dbReference type="Proteomes" id="UP000292695"/>
    </source>
</evidence>
<dbReference type="OrthoDB" id="4216082at2"/>
<evidence type="ECO:0000313" key="2">
    <source>
        <dbReference type="EMBL" id="TCC19958.1"/>
    </source>
</evidence>
<protein>
    <recommendedName>
        <fullName evidence="4">Scaffolding protein</fullName>
    </recommendedName>
</protein>
<reference evidence="2 3" key="1">
    <citation type="submission" date="2019-02" db="EMBL/GenBank/DDBJ databases">
        <title>Kribbella capetownensis sp. nov. and Kribbella speibonae sp. nov., isolated from soil.</title>
        <authorList>
            <person name="Curtis S.M."/>
            <person name="Norton I."/>
            <person name="Everest G.J."/>
            <person name="Meyers P.R."/>
        </authorList>
    </citation>
    <scope>NUCLEOTIDE SEQUENCE [LARGE SCALE GENOMIC DNA]</scope>
    <source>
        <strain evidence="2 3">DSM 27082</strain>
    </source>
</reference>
<dbReference type="RefSeq" id="WP_131295894.1">
    <property type="nucleotide sequence ID" value="NZ_SJKA01000022.1"/>
</dbReference>
<comment type="caution">
    <text evidence="2">The sequence shown here is derived from an EMBL/GenBank/DDBJ whole genome shotgun (WGS) entry which is preliminary data.</text>
</comment>
<dbReference type="EMBL" id="SJKA01000022">
    <property type="protein sequence ID" value="TCC19958.1"/>
    <property type="molecule type" value="Genomic_DNA"/>
</dbReference>
<feature type="region of interest" description="Disordered" evidence="1">
    <location>
        <begin position="146"/>
        <end position="184"/>
    </location>
</feature>
<name>A0A4R0I067_9ACTN</name>
<proteinExistence type="predicted"/>
<sequence length="184" mass="20325">MPKPNGNPVGADTDQTDETEVEETTDESTDETAEETDAEETTDETEDEESDEVPPEVLRKKLTKANADAANWRTKFRELEAKFTDAKTPEEFTAAVAELTKANAELARERDVAKVARKHKLPDELAELVKGDTPEEMDAHAKKLARFAGRPAPENLGGGLDPDEDKGEFDPVATVKRNRTNRFA</sequence>
<dbReference type="Proteomes" id="UP000292695">
    <property type="component" value="Unassembled WGS sequence"/>
</dbReference>